<feature type="transmembrane region" description="Helical" evidence="1">
    <location>
        <begin position="12"/>
        <end position="33"/>
    </location>
</feature>
<keyword evidence="1" id="KW-1133">Transmembrane helix</keyword>
<evidence type="ECO:0000256" key="1">
    <source>
        <dbReference type="SAM" id="Phobius"/>
    </source>
</evidence>
<keyword evidence="1" id="KW-0472">Membrane</keyword>
<gene>
    <name evidence="2" type="ORF">Asd1617_05605</name>
</gene>
<reference evidence="2 3" key="1">
    <citation type="submission" date="2013-09" db="EMBL/GenBank/DDBJ databases">
        <title>Comparative genomics of Sd1617 to representative strains in evaluating its pathogenesis.</title>
        <authorList>
            <person name="Aksomboon Vongsawan A."/>
            <person name="Kapatral V."/>
            <person name="Vaisvil B."/>
            <person name="Serichantalergs O."/>
            <person name="Hale T.L."/>
            <person name="Mason C.J."/>
        </authorList>
    </citation>
    <scope>NUCLEOTIDE SEQUENCE [LARGE SCALE GENOMIC DNA]</scope>
    <source>
        <strain evidence="2 3">1617</strain>
    </source>
</reference>
<evidence type="ECO:0000313" key="2">
    <source>
        <dbReference type="EMBL" id="AHA68432.1"/>
    </source>
</evidence>
<dbReference type="HOGENOM" id="CLU_3103778_0_0_6"/>
<dbReference type="EMBL" id="CP006736">
    <property type="protein sequence ID" value="AHA68432.1"/>
    <property type="molecule type" value="Genomic_DNA"/>
</dbReference>
<dbReference type="KEGG" id="sdz:Asd1617_05605"/>
<dbReference type="AlphaFoldDB" id="A0A0A7A2I9"/>
<name>A0A0A7A2I9_SHIDY</name>
<sequence length="51" mass="6016">MVRRLRFSGPKTSIIWILVVWRFRGLILVVWGFRGQEFIFYWLSGDSGGVL</sequence>
<keyword evidence="1" id="KW-0812">Transmembrane</keyword>
<dbReference type="Proteomes" id="UP000031647">
    <property type="component" value="Chromosome"/>
</dbReference>
<accession>A0A0A7A2I9</accession>
<evidence type="ECO:0000313" key="3">
    <source>
        <dbReference type="Proteomes" id="UP000031647"/>
    </source>
</evidence>
<organism evidence="2 3">
    <name type="scientific">Shigella dysenteriae 1617</name>
    <dbReference type="NCBI Taxonomy" id="754093"/>
    <lineage>
        <taxon>Bacteria</taxon>
        <taxon>Pseudomonadati</taxon>
        <taxon>Pseudomonadota</taxon>
        <taxon>Gammaproteobacteria</taxon>
        <taxon>Enterobacterales</taxon>
        <taxon>Enterobacteriaceae</taxon>
        <taxon>Shigella</taxon>
    </lineage>
</organism>
<proteinExistence type="predicted"/>
<protein>
    <submittedName>
        <fullName evidence="2">Uncharacterized protein</fullName>
    </submittedName>
</protein>